<sequence length="180" mass="20535">MKKKSLIIHESRMLMLLICLFSAPLFAQENNYSQKSDFWNHVRFGGGIGLSFGNNFFSGTLAPSAIYQFNRQFALGFGLSGTYNSQKNYYKSTIIGGSIIGLFNPINEIQISAEFEENNVSIDWDSRTGFANENYWYPSLFLGAGYHARNVTIGIRFDVLYDNSKSTYADPWMPFVRVYF</sequence>
<comment type="caution">
    <text evidence="1">The sequence shown here is derived from an EMBL/GenBank/DDBJ whole genome shotgun (WGS) entry which is preliminary data.</text>
</comment>
<evidence type="ECO:0000313" key="2">
    <source>
        <dbReference type="Proteomes" id="UP000263268"/>
    </source>
</evidence>
<dbReference type="AlphaFoldDB" id="A0A3D6BT42"/>
<evidence type="ECO:0000313" key="1">
    <source>
        <dbReference type="EMBL" id="HCY81185.1"/>
    </source>
</evidence>
<name>A0A3D6BT42_9FLAO</name>
<accession>A0A3D6BT42</accession>
<dbReference type="Proteomes" id="UP000263268">
    <property type="component" value="Unassembled WGS sequence"/>
</dbReference>
<reference evidence="1 2" key="1">
    <citation type="journal article" date="2018" name="Nat. Biotechnol.">
        <title>A standardized bacterial taxonomy based on genome phylogeny substantially revises the tree of life.</title>
        <authorList>
            <person name="Parks D.H."/>
            <person name="Chuvochina M."/>
            <person name="Waite D.W."/>
            <person name="Rinke C."/>
            <person name="Skarshewski A."/>
            <person name="Chaumeil P.A."/>
            <person name="Hugenholtz P."/>
        </authorList>
    </citation>
    <scope>NUCLEOTIDE SEQUENCE [LARGE SCALE GENOMIC DNA]</scope>
    <source>
        <strain evidence="1">UBA10227</strain>
    </source>
</reference>
<dbReference type="STRING" id="1137281.D778_02090"/>
<dbReference type="EMBL" id="DPRK01000102">
    <property type="protein sequence ID" value="HCY81185.1"/>
    <property type="molecule type" value="Genomic_DNA"/>
</dbReference>
<gene>
    <name evidence="1" type="ORF">DHV22_06035</name>
</gene>
<protein>
    <submittedName>
        <fullName evidence="1">Alpha-ketoglutarate decarboxylase</fullName>
    </submittedName>
</protein>
<organism evidence="1 2">
    <name type="scientific">Xanthomarina gelatinilytica</name>
    <dbReference type="NCBI Taxonomy" id="1137281"/>
    <lineage>
        <taxon>Bacteria</taxon>
        <taxon>Pseudomonadati</taxon>
        <taxon>Bacteroidota</taxon>
        <taxon>Flavobacteriia</taxon>
        <taxon>Flavobacteriales</taxon>
        <taxon>Flavobacteriaceae</taxon>
        <taxon>Xanthomarina</taxon>
    </lineage>
</organism>
<proteinExistence type="predicted"/>